<gene>
    <name evidence="2" type="ORF">PF008_g1963</name>
</gene>
<evidence type="ECO:0000313" key="2">
    <source>
        <dbReference type="EMBL" id="KAE9360043.1"/>
    </source>
</evidence>
<dbReference type="Proteomes" id="UP000486351">
    <property type="component" value="Unassembled WGS sequence"/>
</dbReference>
<dbReference type="AlphaFoldDB" id="A0A6G0SII0"/>
<comment type="caution">
    <text evidence="2">The sequence shown here is derived from an EMBL/GenBank/DDBJ whole genome shotgun (WGS) entry which is preliminary data.</text>
</comment>
<feature type="region of interest" description="Disordered" evidence="1">
    <location>
        <begin position="130"/>
        <end position="161"/>
    </location>
</feature>
<evidence type="ECO:0000313" key="3">
    <source>
        <dbReference type="Proteomes" id="UP000486351"/>
    </source>
</evidence>
<name>A0A6G0SII0_9STRA</name>
<protein>
    <recommendedName>
        <fullName evidence="4">Reverse transcriptase RNase H-like domain-containing protein</fullName>
    </recommendedName>
</protein>
<reference evidence="2 3" key="1">
    <citation type="submission" date="2018-09" db="EMBL/GenBank/DDBJ databases">
        <title>Genomic investigation of the strawberry pathogen Phytophthora fragariae indicates pathogenicity is determined by transcriptional variation in three key races.</title>
        <authorList>
            <person name="Adams T.M."/>
            <person name="Armitage A.D."/>
            <person name="Sobczyk M.K."/>
            <person name="Bates H.J."/>
            <person name="Dunwell J.M."/>
            <person name="Nellist C.F."/>
            <person name="Harrison R.J."/>
        </authorList>
    </citation>
    <scope>NUCLEOTIDE SEQUENCE [LARGE SCALE GENOMIC DNA]</scope>
    <source>
        <strain evidence="2 3">NOV-77</strain>
    </source>
</reference>
<dbReference type="EMBL" id="QXFY01000052">
    <property type="protein sequence ID" value="KAE9360043.1"/>
    <property type="molecule type" value="Genomic_DNA"/>
</dbReference>
<accession>A0A6G0SII0</accession>
<proteinExistence type="predicted"/>
<evidence type="ECO:0000256" key="1">
    <source>
        <dbReference type="SAM" id="MobiDB-lite"/>
    </source>
</evidence>
<sequence length="204" mass="20889">MTSPNLTGKLHRWALTLQEFEFEIEYRPGSTKVVADALTRAPAVATVMAAIGRRRRARQRSAVDETAGREAAASAIAGSTETATEVVTPTAAVTAMANEGTTQTGSAVDKVQSDAGSILATAPEVTAPDGVEVKAPDANPATGGVRSRTNGAMASTAGKATRKRKRVTFAVKPDGDVAHEAESTAAMAGSAEVVTNVTRSGDGH</sequence>
<organism evidence="2 3">
    <name type="scientific">Phytophthora fragariae</name>
    <dbReference type="NCBI Taxonomy" id="53985"/>
    <lineage>
        <taxon>Eukaryota</taxon>
        <taxon>Sar</taxon>
        <taxon>Stramenopiles</taxon>
        <taxon>Oomycota</taxon>
        <taxon>Peronosporomycetes</taxon>
        <taxon>Peronosporales</taxon>
        <taxon>Peronosporaceae</taxon>
        <taxon>Phytophthora</taxon>
    </lineage>
</organism>
<evidence type="ECO:0008006" key="4">
    <source>
        <dbReference type="Google" id="ProtNLM"/>
    </source>
</evidence>